<proteinExistence type="predicted"/>
<dbReference type="InterPro" id="IPR004843">
    <property type="entry name" value="Calcineurin-like_PHP"/>
</dbReference>
<reference evidence="2 3" key="1">
    <citation type="journal article" date="2013" name="Genome Announc.">
        <title>Complete Genome Sequence of the Thermophilic and Facultatively Chemolithoautotrophic Sulfate Reducer Archaeoglobus sulfaticallidus Strain PM70-1T.</title>
        <authorList>
            <person name="Stokke R."/>
            <person name="Hocking W.P."/>
            <person name="Steinsbu B.O."/>
            <person name="Steen I.H."/>
        </authorList>
    </citation>
    <scope>NUCLEOTIDE SEQUENCE [LARGE SCALE GENOMIC DNA]</scope>
    <source>
        <strain evidence="2">PM70-1</strain>
    </source>
</reference>
<dbReference type="AlphaFoldDB" id="N0BER0"/>
<gene>
    <name evidence="2" type="ORF">Asulf_02165</name>
</gene>
<dbReference type="SUPFAM" id="SSF56300">
    <property type="entry name" value="Metallo-dependent phosphatases"/>
    <property type="match status" value="1"/>
</dbReference>
<dbReference type="PANTHER" id="PTHR39323:SF1">
    <property type="entry name" value="BLR1149 PROTEIN"/>
    <property type="match status" value="1"/>
</dbReference>
<dbReference type="InterPro" id="IPR029052">
    <property type="entry name" value="Metallo-depent_PP-like"/>
</dbReference>
<dbReference type="GO" id="GO:0016787">
    <property type="term" value="F:hydrolase activity"/>
    <property type="evidence" value="ECO:0007669"/>
    <property type="project" value="InterPro"/>
</dbReference>
<sequence length="233" mass="26958">MPDLLDVELTPEKAVIVEDSAVIADLHLGIEQTAYGVIPRLQIDEVVDRVRDIFERYGVKRLIVAGDMKHEFSKNMPYEWDDVTYFIEEISKLGELRVVRGNHDNYLLAILAKYDIPLEREIRIGEWVIAHGHEIMDGRKIIIGHEHPVIRIRQDFAQYTYPCYLRYLSGKEVLVLPAFSSMVKGSDILSSDSFLSPMLEFDEERIDIFAIEDKVYFFGKLKKLKEEIARGLV</sequence>
<dbReference type="InterPro" id="IPR004376">
    <property type="entry name" value="Pesterase_MJ0037"/>
</dbReference>
<dbReference type="NCBIfam" id="TIGR00024">
    <property type="entry name" value="SbcD_rel_arch"/>
    <property type="match status" value="1"/>
</dbReference>
<dbReference type="PIRSF" id="PIRSF000887">
    <property type="entry name" value="Pesterase_MJ0037"/>
    <property type="match status" value="1"/>
</dbReference>
<feature type="domain" description="Calcineurin-like phosphoesterase" evidence="1">
    <location>
        <begin position="21"/>
        <end position="116"/>
    </location>
</feature>
<dbReference type="Pfam" id="PF00149">
    <property type="entry name" value="Metallophos"/>
    <property type="match status" value="1"/>
</dbReference>
<dbReference type="InterPro" id="IPR024173">
    <property type="entry name" value="Pesterase_MJ0037-like"/>
</dbReference>
<organism evidence="2 3">
    <name type="scientific">Archaeoglobus sulfaticallidus PM70-1</name>
    <dbReference type="NCBI Taxonomy" id="387631"/>
    <lineage>
        <taxon>Archaea</taxon>
        <taxon>Methanobacteriati</taxon>
        <taxon>Methanobacteriota</taxon>
        <taxon>Archaeoglobi</taxon>
        <taxon>Archaeoglobales</taxon>
        <taxon>Archaeoglobaceae</taxon>
        <taxon>Archaeoglobus</taxon>
    </lineage>
</organism>
<protein>
    <submittedName>
        <fullName evidence="2">Putative phosphoesterase, SbcD/Mre11-related protein</fullName>
    </submittedName>
</protein>
<evidence type="ECO:0000259" key="1">
    <source>
        <dbReference type="Pfam" id="PF00149"/>
    </source>
</evidence>
<accession>N0BER0</accession>
<dbReference type="EMBL" id="CP005290">
    <property type="protein sequence ID" value="AGK62119.1"/>
    <property type="molecule type" value="Genomic_DNA"/>
</dbReference>
<dbReference type="CDD" id="cd07391">
    <property type="entry name" value="MPP_PF1019"/>
    <property type="match status" value="1"/>
</dbReference>
<dbReference type="RefSeq" id="WP_015591715.1">
    <property type="nucleotide sequence ID" value="NC_021169.1"/>
</dbReference>
<dbReference type="HOGENOM" id="CLU_075478_0_1_2"/>
<evidence type="ECO:0000313" key="2">
    <source>
        <dbReference type="EMBL" id="AGK62119.1"/>
    </source>
</evidence>
<dbReference type="KEGG" id="ast:Asulf_02165"/>
<evidence type="ECO:0000313" key="3">
    <source>
        <dbReference type="Proteomes" id="UP000013307"/>
    </source>
</evidence>
<dbReference type="STRING" id="387631.Asulf_02165"/>
<dbReference type="Proteomes" id="UP000013307">
    <property type="component" value="Chromosome"/>
</dbReference>
<dbReference type="Gene3D" id="3.60.21.10">
    <property type="match status" value="1"/>
</dbReference>
<keyword evidence="3" id="KW-1185">Reference proteome</keyword>
<dbReference type="PANTHER" id="PTHR39323">
    <property type="entry name" value="BLR1149 PROTEIN"/>
    <property type="match status" value="1"/>
</dbReference>
<dbReference type="GeneID" id="15393797"/>
<dbReference type="eggNOG" id="arCOG01150">
    <property type="taxonomic scope" value="Archaea"/>
</dbReference>
<name>N0BER0_9EURY</name>